<dbReference type="PRINTS" id="PR00196">
    <property type="entry name" value="ANNEXIN"/>
</dbReference>
<evidence type="ECO:0000256" key="1">
    <source>
        <dbReference type="ARBA" id="ARBA00007831"/>
    </source>
</evidence>
<dbReference type="FunFam" id="1.10.220.10:FF:000002">
    <property type="entry name" value="Annexin"/>
    <property type="match status" value="1"/>
</dbReference>
<evidence type="ECO:0000256" key="7">
    <source>
        <dbReference type="ARBA" id="ARBA00023302"/>
    </source>
</evidence>
<feature type="compositionally biased region" description="Pro residues" evidence="9">
    <location>
        <begin position="23"/>
        <end position="53"/>
    </location>
</feature>
<dbReference type="SUPFAM" id="SSF52821">
    <property type="entry name" value="Rhodanese/Cell cycle control phosphatase"/>
    <property type="match status" value="1"/>
</dbReference>
<dbReference type="GO" id="GO:0005509">
    <property type="term" value="F:calcium ion binding"/>
    <property type="evidence" value="ECO:0007669"/>
    <property type="project" value="InterPro"/>
</dbReference>
<dbReference type="PANTHER" id="PTHR10502:SF102">
    <property type="entry name" value="ANNEXIN B11"/>
    <property type="match status" value="1"/>
</dbReference>
<evidence type="ECO:0000256" key="2">
    <source>
        <dbReference type="ARBA" id="ARBA00022737"/>
    </source>
</evidence>
<dbReference type="GO" id="GO:0005886">
    <property type="term" value="C:plasma membrane"/>
    <property type="evidence" value="ECO:0007669"/>
    <property type="project" value="TreeGrafter"/>
</dbReference>
<evidence type="ECO:0000259" key="12">
    <source>
        <dbReference type="PROSITE" id="PS50206"/>
    </source>
</evidence>
<dbReference type="SUPFAM" id="SSF52799">
    <property type="entry name" value="(Phosphotyrosine protein) phosphatases II"/>
    <property type="match status" value="1"/>
</dbReference>
<dbReference type="PROSITE" id="PS00383">
    <property type="entry name" value="TYR_PHOSPHATASE_1"/>
    <property type="match status" value="1"/>
</dbReference>
<dbReference type="VEuPathDB" id="FungiDB:SeMB42_g02233"/>
<dbReference type="Gene3D" id="3.90.190.10">
    <property type="entry name" value="Protein tyrosine phosphatase superfamily"/>
    <property type="match status" value="1"/>
</dbReference>
<dbReference type="EMBL" id="QEAM01000010">
    <property type="protein sequence ID" value="TPX50995.1"/>
    <property type="molecule type" value="Genomic_DNA"/>
</dbReference>
<evidence type="ECO:0000313" key="13">
    <source>
        <dbReference type="EMBL" id="TPX50995.1"/>
    </source>
</evidence>
<keyword evidence="2 8" id="KW-0677">Repeat</keyword>
<protein>
    <recommendedName>
        <fullName evidence="8">Annexin</fullName>
    </recommendedName>
</protein>
<sequence>MSQYPGSYQGPPAQGQYGAPPAQGYPPPGYPPQQYAPPQHPPPGQPFYPPPTGQPDYAQQQYYAPPSQPPQQYAPQQYAPPQQQYYAPPPPPQYAQPPYGPSNGVPQMGVYQPYGGTAPPAVSFYASSVPPLPPHQVQAMCNQLRSAMKGLGADHNTIISVIGNLVPEHSAQLDCAYKASFGKYLHEAIESETSGNYGRLAVACCMPLADYDAICLKEAMKGRGSDEDALIEILVGRTNVEMMAIKDAYRRMYNRDLENDVKSETGGNFEKTLVVLLQAQRVEGHQTWDVGADVAALYTAGEGRMGCDPLVFISILCNRSDAHLHAVYDMYLRTHGKSLEKVIKSETGSHLEKVLLSIVKSTKDRAAYIAELIEKSMAGIGCNEQTLTRLIARHRDPRIMGQIKAAYANLFNKNLMARAQTLRNHLTQSKPMAVDTPAHATMEISPHDLYTLLRSYYLQVILVDMCAHPEYSIPGGRVLGRLLHIIQSTPAKALTPELVAANLPQVHDPHLLRRVGEDIIVYDDDGSPNGHAHLVAKALALEARCKTVYYLSGGIRAFANQYPILVKRVPVYRKTLAHMGSMSVARNTNSNTASPAKSLVAASLFNDRANAVSPHPLSPGAPPQEIVRALGNDLHPAESYILTPPAPVDAVVSGNAHGALTLSGISSSSSNSSSSSSGSSKEEKRGQFQPTPPSSLSSSPSVASLASSSSSPVPQQQIQQQQASLGGMVTASNSELHQAWEADPTTIPHHWSLPLADQEGLDTTNQVQPGAFVISNKEDDLYCDAENLLYLAKHKKRHQNSHEYDDDHHEMEALAKQTVNTPEPVLSIKAKQLHLVDAVWYGKVVPFGDVPLPILDDFLYLGSCFAARPDLLKTHKIRRVLRLGWGFATPEHLEEDDPDTDVLDGDVPLAVDGQLPQVPSSSSGAHTPFSSMYTNSHNSSHTGPKDNPNVASSSFLGTRQNKIRQKVIYHDFPIEDSPNEPIRVLFEEATALIEEARLRNERIIVHCFAGVSRSATIVLAYLIKYRRMTLYDAWNLVYIVRPIVRPNDGFARALQEYEKELRGVEAATLPIFWMSESYSYYLEYLEWYARMYYMATDDAMCVSSPGRGTIDSATDDALMGLMIRQYNISRRAMSGAVSPGAAERGVAVSAMHGTTADAVEPPRDDGIPDVHDDAAGSVSDATPGAHDGGVHVRILDDAQEPKEGMRTKEE</sequence>
<dbReference type="SMART" id="SM00195">
    <property type="entry name" value="DSPc"/>
    <property type="match status" value="1"/>
</dbReference>
<dbReference type="InterPro" id="IPR001464">
    <property type="entry name" value="Annexin"/>
</dbReference>
<feature type="region of interest" description="Disordered" evidence="9">
    <location>
        <begin position="662"/>
        <end position="727"/>
    </location>
</feature>
<evidence type="ECO:0000256" key="4">
    <source>
        <dbReference type="ARBA" id="ARBA00022837"/>
    </source>
</evidence>
<dbReference type="GO" id="GO:0001786">
    <property type="term" value="F:phosphatidylserine binding"/>
    <property type="evidence" value="ECO:0007669"/>
    <property type="project" value="TreeGrafter"/>
</dbReference>
<feature type="compositionally biased region" description="Polar residues" evidence="9">
    <location>
        <begin position="917"/>
        <end position="942"/>
    </location>
</feature>
<dbReference type="SUPFAM" id="SSF47874">
    <property type="entry name" value="Annexin"/>
    <property type="match status" value="1"/>
</dbReference>
<evidence type="ECO:0000259" key="11">
    <source>
        <dbReference type="PROSITE" id="PS50056"/>
    </source>
</evidence>
<feature type="compositionally biased region" description="Low complexity" evidence="9">
    <location>
        <begin position="663"/>
        <end position="679"/>
    </location>
</feature>
<dbReference type="Proteomes" id="UP000320475">
    <property type="component" value="Unassembled WGS sequence"/>
</dbReference>
<feature type="region of interest" description="Disordered" evidence="9">
    <location>
        <begin position="1"/>
        <end position="103"/>
    </location>
</feature>
<dbReference type="GO" id="GO:0012506">
    <property type="term" value="C:vesicle membrane"/>
    <property type="evidence" value="ECO:0007669"/>
    <property type="project" value="TreeGrafter"/>
</dbReference>
<feature type="domain" description="Rhodanese" evidence="12">
    <location>
        <begin position="516"/>
        <end position="567"/>
    </location>
</feature>
<dbReference type="InterPro" id="IPR000340">
    <property type="entry name" value="Dual-sp_phosphatase_cat-dom"/>
</dbReference>
<evidence type="ECO:0000256" key="6">
    <source>
        <dbReference type="ARBA" id="ARBA00023216"/>
    </source>
</evidence>
<gene>
    <name evidence="13" type="ORF">SeLEV6574_g00566</name>
</gene>
<dbReference type="FunFam" id="1.10.220.10:FF:000003">
    <property type="entry name" value="Annexin"/>
    <property type="match status" value="1"/>
</dbReference>
<dbReference type="InterPro" id="IPR000387">
    <property type="entry name" value="Tyr_Pase_dom"/>
</dbReference>
<dbReference type="Pfam" id="PF00191">
    <property type="entry name" value="Annexin"/>
    <property type="match status" value="3"/>
</dbReference>
<dbReference type="PROSITE" id="PS50056">
    <property type="entry name" value="TYR_PHOSPHATASE_2"/>
    <property type="match status" value="1"/>
</dbReference>
<feature type="region of interest" description="Disordered" evidence="9">
    <location>
        <begin position="1154"/>
        <end position="1210"/>
    </location>
</feature>
<feature type="compositionally biased region" description="Basic and acidic residues" evidence="9">
    <location>
        <begin position="1188"/>
        <end position="1210"/>
    </location>
</feature>
<dbReference type="CDD" id="cd14498">
    <property type="entry name" value="DSP"/>
    <property type="match status" value="1"/>
</dbReference>
<feature type="compositionally biased region" description="Pro residues" evidence="9">
    <location>
        <begin position="87"/>
        <end position="100"/>
    </location>
</feature>
<comment type="similarity">
    <text evidence="1 8">Belongs to the annexin family.</text>
</comment>
<dbReference type="GO" id="GO:0005737">
    <property type="term" value="C:cytoplasm"/>
    <property type="evidence" value="ECO:0007669"/>
    <property type="project" value="TreeGrafter"/>
</dbReference>
<feature type="region of interest" description="Disordered" evidence="9">
    <location>
        <begin position="913"/>
        <end position="954"/>
    </location>
</feature>
<proteinExistence type="inferred from homology"/>
<evidence type="ECO:0000313" key="14">
    <source>
        <dbReference type="Proteomes" id="UP000320475"/>
    </source>
</evidence>
<dbReference type="SMART" id="SM00335">
    <property type="entry name" value="ANX"/>
    <property type="match status" value="3"/>
</dbReference>
<feature type="domain" description="Tyrosine-protein phosphatase" evidence="10">
    <location>
        <begin position="850"/>
        <end position="1063"/>
    </location>
</feature>
<dbReference type="GO" id="GO:0004721">
    <property type="term" value="F:phosphoprotein phosphatase activity"/>
    <property type="evidence" value="ECO:0007669"/>
    <property type="project" value="UniProtKB-KW"/>
</dbReference>
<dbReference type="PROSITE" id="PS51897">
    <property type="entry name" value="ANNEXIN_2"/>
    <property type="match status" value="3"/>
</dbReference>
<dbReference type="InterPro" id="IPR029021">
    <property type="entry name" value="Prot-tyrosine_phosphatase-like"/>
</dbReference>
<feature type="compositionally biased region" description="Basic and acidic residues" evidence="9">
    <location>
        <begin position="1160"/>
        <end position="1174"/>
    </location>
</feature>
<dbReference type="PROSITE" id="PS50206">
    <property type="entry name" value="RHODANESE_3"/>
    <property type="match status" value="1"/>
</dbReference>
<dbReference type="InterPro" id="IPR001763">
    <property type="entry name" value="Rhodanese-like_dom"/>
</dbReference>
<reference evidence="13 14" key="1">
    <citation type="journal article" date="2019" name="Sci. Rep.">
        <title>Comparative genomics of chytrid fungi reveal insights into the obligate biotrophic and pathogenic lifestyle of Synchytrium endobioticum.</title>
        <authorList>
            <person name="van de Vossenberg B.T.L.H."/>
            <person name="Warris S."/>
            <person name="Nguyen H.D.T."/>
            <person name="van Gent-Pelzer M.P.E."/>
            <person name="Joly D.L."/>
            <person name="van de Geest H.C."/>
            <person name="Bonants P.J.M."/>
            <person name="Smith D.S."/>
            <person name="Levesque C.A."/>
            <person name="van der Lee T.A.J."/>
        </authorList>
    </citation>
    <scope>NUCLEOTIDE SEQUENCE [LARGE SCALE GENOMIC DNA]</scope>
    <source>
        <strain evidence="13 14">LEV6574</strain>
    </source>
</reference>
<keyword evidence="7 8" id="KW-0111">Calcium/phospholipid-binding</keyword>
<feature type="compositionally biased region" description="Low complexity" evidence="9">
    <location>
        <begin position="1"/>
        <end position="22"/>
    </location>
</feature>
<dbReference type="InterPro" id="IPR037104">
    <property type="entry name" value="Annexin_sf"/>
</dbReference>
<feature type="domain" description="Tyrosine specific protein phosphatases" evidence="11">
    <location>
        <begin position="983"/>
        <end position="1042"/>
    </location>
</feature>
<feature type="compositionally biased region" description="Low complexity" evidence="9">
    <location>
        <begin position="694"/>
        <end position="725"/>
    </location>
</feature>
<evidence type="ECO:0000256" key="9">
    <source>
        <dbReference type="SAM" id="MobiDB-lite"/>
    </source>
</evidence>
<keyword evidence="6 8" id="KW-0041">Annexin</keyword>
<evidence type="ECO:0000259" key="10">
    <source>
        <dbReference type="PROSITE" id="PS50054"/>
    </source>
</evidence>
<keyword evidence="4 8" id="KW-0106">Calcium</keyword>
<dbReference type="GO" id="GO:0005544">
    <property type="term" value="F:calcium-dependent phospholipid binding"/>
    <property type="evidence" value="ECO:0007669"/>
    <property type="project" value="UniProtKB-KW"/>
</dbReference>
<accession>A0A507DI51</accession>
<dbReference type="InterPro" id="IPR036873">
    <property type="entry name" value="Rhodanese-like_dom_sf"/>
</dbReference>
<comment type="caution">
    <text evidence="13">The sequence shown here is derived from an EMBL/GenBank/DDBJ whole genome shotgun (WGS) entry which is preliminary data.</text>
</comment>
<organism evidence="13 14">
    <name type="scientific">Synchytrium endobioticum</name>
    <dbReference type="NCBI Taxonomy" id="286115"/>
    <lineage>
        <taxon>Eukaryota</taxon>
        <taxon>Fungi</taxon>
        <taxon>Fungi incertae sedis</taxon>
        <taxon>Chytridiomycota</taxon>
        <taxon>Chytridiomycota incertae sedis</taxon>
        <taxon>Chytridiomycetes</taxon>
        <taxon>Synchytriales</taxon>
        <taxon>Synchytriaceae</taxon>
        <taxon>Synchytrium</taxon>
    </lineage>
</organism>
<evidence type="ECO:0000256" key="5">
    <source>
        <dbReference type="ARBA" id="ARBA00022912"/>
    </source>
</evidence>
<dbReference type="PROSITE" id="PS00223">
    <property type="entry name" value="ANNEXIN_1"/>
    <property type="match status" value="1"/>
</dbReference>
<dbReference type="InterPro" id="IPR018252">
    <property type="entry name" value="Annexin_repeat_CS"/>
</dbReference>
<comment type="domain">
    <text evidence="8">A pair of annexin repeats may form one binding site for calcium and phospholipid.</text>
</comment>
<dbReference type="PROSITE" id="PS50054">
    <property type="entry name" value="TYR_PHOSPHATASE_DUAL"/>
    <property type="match status" value="1"/>
</dbReference>
<evidence type="ECO:0000256" key="3">
    <source>
        <dbReference type="ARBA" id="ARBA00022801"/>
    </source>
</evidence>
<feature type="compositionally biased region" description="Low complexity" evidence="9">
    <location>
        <begin position="54"/>
        <end position="86"/>
    </location>
</feature>
<keyword evidence="5" id="KW-0904">Protein phosphatase</keyword>
<name>A0A507DI51_9FUNG</name>
<evidence type="ECO:0000256" key="8">
    <source>
        <dbReference type="RuleBase" id="RU003540"/>
    </source>
</evidence>
<dbReference type="InterPro" id="IPR020422">
    <property type="entry name" value="TYR_PHOSPHATASE_DUAL_dom"/>
</dbReference>
<dbReference type="PANTHER" id="PTHR10502">
    <property type="entry name" value="ANNEXIN"/>
    <property type="match status" value="1"/>
</dbReference>
<dbReference type="Gene3D" id="1.10.220.10">
    <property type="entry name" value="Annexin"/>
    <property type="match status" value="4"/>
</dbReference>
<dbReference type="InterPro" id="IPR016130">
    <property type="entry name" value="Tyr_Pase_AS"/>
</dbReference>
<dbReference type="OrthoDB" id="37886at2759"/>
<dbReference type="GO" id="GO:0005634">
    <property type="term" value="C:nucleus"/>
    <property type="evidence" value="ECO:0007669"/>
    <property type="project" value="TreeGrafter"/>
</dbReference>
<dbReference type="AlphaFoldDB" id="A0A507DI51"/>
<dbReference type="Pfam" id="PF00782">
    <property type="entry name" value="DSPc"/>
    <property type="match status" value="1"/>
</dbReference>
<dbReference type="InterPro" id="IPR018502">
    <property type="entry name" value="Annexin_repeat"/>
</dbReference>
<keyword evidence="3" id="KW-0378">Hydrolase</keyword>
<dbReference type="Gene3D" id="3.40.250.10">
    <property type="entry name" value="Rhodanese-like domain"/>
    <property type="match status" value="1"/>
</dbReference>